<dbReference type="Proteomes" id="UP000366872">
    <property type="component" value="Unassembled WGS sequence"/>
</dbReference>
<proteinExistence type="predicted"/>
<accession>A0A6C2TX03</accession>
<gene>
    <name evidence="1" type="ORF">PDESU_00759</name>
</gene>
<name>A0A6C2TX03_PONDE</name>
<keyword evidence="2" id="KW-1185">Reference proteome</keyword>
<dbReference type="EMBL" id="CAAHFG010000001">
    <property type="protein sequence ID" value="VGO12208.1"/>
    <property type="molecule type" value="Genomic_DNA"/>
</dbReference>
<dbReference type="InterPro" id="IPR043519">
    <property type="entry name" value="NT_sf"/>
</dbReference>
<dbReference type="SUPFAM" id="SSF81301">
    <property type="entry name" value="Nucleotidyltransferase"/>
    <property type="match status" value="1"/>
</dbReference>
<dbReference type="RefSeq" id="WP_136077899.1">
    <property type="nucleotide sequence ID" value="NZ_CAAHFG010000001.1"/>
</dbReference>
<dbReference type="AlphaFoldDB" id="A0A6C2TX03"/>
<evidence type="ECO:0000313" key="1">
    <source>
        <dbReference type="EMBL" id="VGO12208.1"/>
    </source>
</evidence>
<reference evidence="1 2" key="1">
    <citation type="submission" date="2019-04" db="EMBL/GenBank/DDBJ databases">
        <authorList>
            <person name="Van Vliet M D."/>
        </authorList>
    </citation>
    <scope>NUCLEOTIDE SEQUENCE [LARGE SCALE GENOMIC DNA]</scope>
    <source>
        <strain evidence="1 2">F1</strain>
    </source>
</reference>
<organism evidence="1 2">
    <name type="scientific">Pontiella desulfatans</name>
    <dbReference type="NCBI Taxonomy" id="2750659"/>
    <lineage>
        <taxon>Bacteria</taxon>
        <taxon>Pseudomonadati</taxon>
        <taxon>Kiritimatiellota</taxon>
        <taxon>Kiritimatiellia</taxon>
        <taxon>Kiritimatiellales</taxon>
        <taxon>Pontiellaceae</taxon>
        <taxon>Pontiella</taxon>
    </lineage>
</organism>
<evidence type="ECO:0000313" key="2">
    <source>
        <dbReference type="Proteomes" id="UP000366872"/>
    </source>
</evidence>
<sequence length="93" mass="10487">MLYFGFPAEQLKHELFSEEGTVIQFGVPPCQIDLLNQISGVEYANAAAHTIFAKYGDVRIRVIGREDLLLNKSSTDRLKDKVDVDEIKRSEST</sequence>
<protein>
    <submittedName>
        <fullName evidence="1">Uncharacterized protein</fullName>
    </submittedName>
</protein>